<dbReference type="Pfam" id="PF04055">
    <property type="entry name" value="Radical_SAM"/>
    <property type="match status" value="1"/>
</dbReference>
<feature type="domain" description="Radical SAM core" evidence="15">
    <location>
        <begin position="14"/>
        <end position="259"/>
    </location>
</feature>
<dbReference type="GO" id="GO:0032324">
    <property type="term" value="P:molybdopterin cofactor biosynthetic process"/>
    <property type="evidence" value="ECO:0007669"/>
    <property type="project" value="UniProtKB-ARBA"/>
</dbReference>
<keyword evidence="7" id="KW-0949">S-adenosyl-L-methionine</keyword>
<evidence type="ECO:0000256" key="10">
    <source>
        <dbReference type="ARBA" id="ARBA00023014"/>
    </source>
</evidence>
<dbReference type="NCBIfam" id="TIGR01290">
    <property type="entry name" value="nifB"/>
    <property type="match status" value="1"/>
</dbReference>
<comment type="pathway">
    <text evidence="3">Cofactor biosynthesis; Fe-Mo cofactor biosynthesis.</text>
</comment>
<dbReference type="InterPro" id="IPR005980">
    <property type="entry name" value="Nase_CF_NifB"/>
</dbReference>
<dbReference type="Gene3D" id="3.20.20.70">
    <property type="entry name" value="Aldolase class I"/>
    <property type="match status" value="1"/>
</dbReference>
<dbReference type="PANTHER" id="PTHR43787:SF13">
    <property type="entry name" value="FEMO COFACTOR BIOSYNTHESIS PROTEIN NIFB"/>
    <property type="match status" value="1"/>
</dbReference>
<dbReference type="EMBL" id="FOBS01000018">
    <property type="protein sequence ID" value="SEM49371.1"/>
    <property type="molecule type" value="Genomic_DNA"/>
</dbReference>
<dbReference type="PROSITE" id="PS01305">
    <property type="entry name" value="MOAA_NIFB_PQQE"/>
    <property type="match status" value="1"/>
</dbReference>
<name>A0A1H7YTX9_9BACT</name>
<evidence type="ECO:0000259" key="15">
    <source>
        <dbReference type="PROSITE" id="PS51918"/>
    </source>
</evidence>
<evidence type="ECO:0000256" key="1">
    <source>
        <dbReference type="ARBA" id="ARBA00001966"/>
    </source>
</evidence>
<gene>
    <name evidence="16" type="ORF">SAMN04489760_11816</name>
</gene>
<dbReference type="Pfam" id="PF02579">
    <property type="entry name" value="Nitro_FeMo-Co"/>
    <property type="match status" value="1"/>
</dbReference>
<dbReference type="SFLD" id="SFLDF00281">
    <property type="entry name" value="FeMo_cofactor_biosynthesis_pro"/>
    <property type="match status" value="1"/>
</dbReference>
<dbReference type="InterPro" id="IPR036105">
    <property type="entry name" value="DiNase_FeMo-co_biosyn_sf"/>
</dbReference>
<dbReference type="GO" id="GO:0016829">
    <property type="term" value="F:lyase activity"/>
    <property type="evidence" value="ECO:0007669"/>
    <property type="project" value="UniProtKB-KW"/>
</dbReference>
<evidence type="ECO:0000256" key="2">
    <source>
        <dbReference type="ARBA" id="ARBA00003522"/>
    </source>
</evidence>
<dbReference type="Gene3D" id="3.30.420.130">
    <property type="entry name" value="Dinitrogenase iron-molybdenum cofactor biosynthesis domain"/>
    <property type="match status" value="1"/>
</dbReference>
<dbReference type="SUPFAM" id="SSF102114">
    <property type="entry name" value="Radical SAM enzymes"/>
    <property type="match status" value="1"/>
</dbReference>
<dbReference type="AlphaFoldDB" id="A0A1H7YTX9"/>
<evidence type="ECO:0000256" key="6">
    <source>
        <dbReference type="ARBA" id="ARBA00022485"/>
    </source>
</evidence>
<evidence type="ECO:0000256" key="3">
    <source>
        <dbReference type="ARBA" id="ARBA00005155"/>
    </source>
</evidence>
<dbReference type="SUPFAM" id="SSF53146">
    <property type="entry name" value="Nitrogenase accessory factor-like"/>
    <property type="match status" value="1"/>
</dbReference>
<dbReference type="RefSeq" id="WP_093883925.1">
    <property type="nucleotide sequence ID" value="NZ_FOBS01000018.1"/>
</dbReference>
<dbReference type="InterPro" id="IPR003731">
    <property type="entry name" value="Di-Nase_FeMo-co_biosynth"/>
</dbReference>
<evidence type="ECO:0000256" key="5">
    <source>
        <dbReference type="ARBA" id="ARBA00021702"/>
    </source>
</evidence>
<dbReference type="SFLD" id="SFLDS00029">
    <property type="entry name" value="Radical_SAM"/>
    <property type="match status" value="1"/>
</dbReference>
<evidence type="ECO:0000256" key="14">
    <source>
        <dbReference type="ARBA" id="ARBA00032102"/>
    </source>
</evidence>
<evidence type="ECO:0000256" key="13">
    <source>
        <dbReference type="ARBA" id="ARBA00030926"/>
    </source>
</evidence>
<keyword evidence="8" id="KW-0479">Metal-binding</keyword>
<evidence type="ECO:0000256" key="8">
    <source>
        <dbReference type="ARBA" id="ARBA00022723"/>
    </source>
</evidence>
<organism evidence="16 17">
    <name type="scientific">Syntrophus gentianae</name>
    <dbReference type="NCBI Taxonomy" id="43775"/>
    <lineage>
        <taxon>Bacteria</taxon>
        <taxon>Pseudomonadati</taxon>
        <taxon>Thermodesulfobacteriota</taxon>
        <taxon>Syntrophia</taxon>
        <taxon>Syntrophales</taxon>
        <taxon>Syntrophaceae</taxon>
        <taxon>Syntrophus</taxon>
    </lineage>
</organism>
<dbReference type="SFLD" id="SFLDG01067">
    <property type="entry name" value="SPASM/twitch_domain_containing"/>
    <property type="match status" value="1"/>
</dbReference>
<comment type="cofactor">
    <cofactor evidence="1">
        <name>[4Fe-4S] cluster</name>
        <dbReference type="ChEBI" id="CHEBI:49883"/>
    </cofactor>
</comment>
<dbReference type="InterPro" id="IPR006638">
    <property type="entry name" value="Elp3/MiaA/NifB-like_rSAM"/>
</dbReference>
<dbReference type="CDD" id="cd01335">
    <property type="entry name" value="Radical_SAM"/>
    <property type="match status" value="1"/>
</dbReference>
<comment type="similarity">
    <text evidence="4">Belongs to the radical SAM superfamily. NifB family.</text>
</comment>
<dbReference type="PROSITE" id="PS51918">
    <property type="entry name" value="RADICAL_SAM"/>
    <property type="match status" value="1"/>
</dbReference>
<evidence type="ECO:0000256" key="12">
    <source>
        <dbReference type="ARBA" id="ARBA00023239"/>
    </source>
</evidence>
<keyword evidence="9" id="KW-0408">Iron</keyword>
<dbReference type="InterPro" id="IPR000385">
    <property type="entry name" value="MoaA_NifB_PqqE_Fe-S-bd_CS"/>
</dbReference>
<keyword evidence="11" id="KW-0535">Nitrogen fixation</keyword>
<dbReference type="Proteomes" id="UP000198744">
    <property type="component" value="Unassembled WGS sequence"/>
</dbReference>
<comment type="function">
    <text evidence="2">Involved in the biosynthesis of the iron-molybdenum cofactor (FeMo-co or M-cluster) found in the dinitrogenase enzyme of the nitrogenase complex in nitrogen-fixing microorganisms. NifB catalyzes the crucial step of radical SAM-dependent carbide insertion that occurs concomitant with the insertion of a 9th sulfur and the rearrangement/coupling of two [4Fe-4S] clusters into a [8Fe-9S-C] cluster, the precursor to the M-cluster.</text>
</comment>
<accession>A0A1H7YTX9</accession>
<dbReference type="InterPro" id="IPR058240">
    <property type="entry name" value="rSAM_sf"/>
</dbReference>
<dbReference type="UniPathway" id="UPA00782"/>
<dbReference type="OrthoDB" id="9785734at2"/>
<dbReference type="InterPro" id="IPR007197">
    <property type="entry name" value="rSAM"/>
</dbReference>
<sequence>MNYDNHPCFSEGAKHSFGRIHLPVAPNCNLQCNYCNRDFDCVNESRPGVASAILKPRQAIRYLDEVLERIPNIAVVGIAGPGDPFANPEETLETLRLVREKYPEIMLCVATNGLNLSRYADDLETLKISHVTVTVNAVEPQIGSKIYAWARFASRMYRGVEAANLLLSNQIEAIRKLKERNVLVKINSVVIPGINDSHVAAVAREMAALGADLMNCIPLYHVAGTPFADIAPLPQEAAESIRREAGGFLPQMKHCTRCRADAVGLLGRDQTDEVRSLMRKAAIGGARENEPYVAVASMEGLLVNQHLGEASQLWIFGQRDGKAELVDRRFTPSSGSGADRWQQMADLLQDCRGVLVSGIGRAPQAVLEEAGLRIVVMEGFAREGVEAILSGREIPRMLLRRAGSCGQGLTCSGTGMGCG</sequence>
<dbReference type="SFLD" id="SFLDG01068">
    <property type="entry name" value="FeMo_cofactor_biosynthesis_pro"/>
    <property type="match status" value="1"/>
</dbReference>
<evidence type="ECO:0000256" key="4">
    <source>
        <dbReference type="ARBA" id="ARBA00006804"/>
    </source>
</evidence>
<keyword evidence="10" id="KW-0411">Iron-sulfur</keyword>
<evidence type="ECO:0000256" key="9">
    <source>
        <dbReference type="ARBA" id="ARBA00023004"/>
    </source>
</evidence>
<dbReference type="GO" id="GO:0046872">
    <property type="term" value="F:metal ion binding"/>
    <property type="evidence" value="ECO:0007669"/>
    <property type="project" value="UniProtKB-KW"/>
</dbReference>
<dbReference type="InterPro" id="IPR013785">
    <property type="entry name" value="Aldolase_TIM"/>
</dbReference>
<proteinExistence type="inferred from homology"/>
<evidence type="ECO:0000313" key="17">
    <source>
        <dbReference type="Proteomes" id="UP000198744"/>
    </source>
</evidence>
<dbReference type="STRING" id="43775.SAMN04489760_11816"/>
<keyword evidence="17" id="KW-1185">Reference proteome</keyword>
<evidence type="ECO:0000313" key="16">
    <source>
        <dbReference type="EMBL" id="SEM49371.1"/>
    </source>
</evidence>
<dbReference type="PANTHER" id="PTHR43787">
    <property type="entry name" value="FEMO COFACTOR BIOSYNTHESIS PROTEIN NIFB-RELATED"/>
    <property type="match status" value="1"/>
</dbReference>
<keyword evidence="6" id="KW-0004">4Fe-4S</keyword>
<reference evidence="16 17" key="1">
    <citation type="submission" date="2016-10" db="EMBL/GenBank/DDBJ databases">
        <authorList>
            <person name="de Groot N.N."/>
        </authorList>
    </citation>
    <scope>NUCLEOTIDE SEQUENCE [LARGE SCALE GENOMIC DNA]</scope>
    <source>
        <strain evidence="16 17">DSM 8423</strain>
    </source>
</reference>
<protein>
    <recommendedName>
        <fullName evidence="5">FeMo cofactor biosynthesis protein NifB</fullName>
    </recommendedName>
    <alternativeName>
        <fullName evidence="14">Nitrogenase cofactor maturase NifB</fullName>
    </alternativeName>
    <alternativeName>
        <fullName evidence="13">Radical SAM assemblase NifB</fullName>
    </alternativeName>
</protein>
<evidence type="ECO:0000256" key="7">
    <source>
        <dbReference type="ARBA" id="ARBA00022691"/>
    </source>
</evidence>
<dbReference type="SMART" id="SM00729">
    <property type="entry name" value="Elp3"/>
    <property type="match status" value="1"/>
</dbReference>
<dbReference type="GO" id="GO:0051539">
    <property type="term" value="F:4 iron, 4 sulfur cluster binding"/>
    <property type="evidence" value="ECO:0007669"/>
    <property type="project" value="UniProtKB-KW"/>
</dbReference>
<evidence type="ECO:0000256" key="11">
    <source>
        <dbReference type="ARBA" id="ARBA00023231"/>
    </source>
</evidence>
<keyword evidence="12" id="KW-0456">Lyase</keyword>